<dbReference type="InterPro" id="IPR036390">
    <property type="entry name" value="WH_DNA-bd_sf"/>
</dbReference>
<evidence type="ECO:0000256" key="1">
    <source>
        <dbReference type="ARBA" id="ARBA00022798"/>
    </source>
</evidence>
<dbReference type="PANTHER" id="PTHR30136">
    <property type="entry name" value="HELIX-TURN-HELIX TRANSCRIPTIONAL REGULATOR, ICLR FAMILY"/>
    <property type="match status" value="1"/>
</dbReference>
<evidence type="ECO:0000256" key="4">
    <source>
        <dbReference type="ARBA" id="ARBA00023163"/>
    </source>
</evidence>
<keyword evidence="1" id="KW-0319">Glycerol metabolism</keyword>
<dbReference type="Pfam" id="PF09339">
    <property type="entry name" value="HTH_IclR"/>
    <property type="match status" value="1"/>
</dbReference>
<reference evidence="9 10" key="1">
    <citation type="submission" date="2020-05" db="EMBL/GenBank/DDBJ databases">
        <authorList>
            <person name="Mo P."/>
        </authorList>
    </citation>
    <scope>NUCLEOTIDE SEQUENCE [LARGE SCALE GENOMIC DNA]</scope>
    <source>
        <strain evidence="9 10">Gen01</strain>
    </source>
</reference>
<dbReference type="PROSITE" id="PS51078">
    <property type="entry name" value="ICLR_ED"/>
    <property type="match status" value="1"/>
</dbReference>
<dbReference type="SUPFAM" id="SSF46785">
    <property type="entry name" value="Winged helix' DNA-binding domain"/>
    <property type="match status" value="1"/>
</dbReference>
<dbReference type="InterPro" id="IPR029016">
    <property type="entry name" value="GAF-like_dom_sf"/>
</dbReference>
<keyword evidence="2" id="KW-0805">Transcription regulation</keyword>
<keyword evidence="10" id="KW-1185">Reference proteome</keyword>
<evidence type="ECO:0000256" key="5">
    <source>
        <dbReference type="ARBA" id="ARBA00058938"/>
    </source>
</evidence>
<sequence length="262" mass="28181">MTDATLSTVRNAARLLKAFLTREESIGVSELARRLDLGKSGVHRLLTTLAAEGLVEQDPRTGGYRLGIVVFELGEAVKVHMDLHAAAGPVLAHLRDQTGESSQIGVLDGDEVVYVDRLESAHSLRLFTETGRRVPAHCTSSGKVLLAHLPEPEREAFLARPMARLTPHTVVDPAVLRAELASVRARGWAEAVDEREIGVASIAAPIRDIHGDVVAAVSIGAPAARFGTVPRRRFARDLVEAGEAVGRRLGWNPELAARGREA</sequence>
<dbReference type="SUPFAM" id="SSF55781">
    <property type="entry name" value="GAF domain-like"/>
    <property type="match status" value="1"/>
</dbReference>
<comment type="function">
    <text evidence="5">May be an activator protein for the gylABX operon.</text>
</comment>
<dbReference type="Gene3D" id="1.10.10.10">
    <property type="entry name" value="Winged helix-like DNA-binding domain superfamily/Winged helix DNA-binding domain"/>
    <property type="match status" value="1"/>
</dbReference>
<dbReference type="Pfam" id="PF01614">
    <property type="entry name" value="IclR_C"/>
    <property type="match status" value="1"/>
</dbReference>
<evidence type="ECO:0000256" key="6">
    <source>
        <dbReference type="ARBA" id="ARBA00070406"/>
    </source>
</evidence>
<dbReference type="GO" id="GO:0003677">
    <property type="term" value="F:DNA binding"/>
    <property type="evidence" value="ECO:0007669"/>
    <property type="project" value="UniProtKB-KW"/>
</dbReference>
<organism evidence="9 10">
    <name type="scientific">Pseudonocardia broussonetiae</name>
    <dbReference type="NCBI Taxonomy" id="2736640"/>
    <lineage>
        <taxon>Bacteria</taxon>
        <taxon>Bacillati</taxon>
        <taxon>Actinomycetota</taxon>
        <taxon>Actinomycetes</taxon>
        <taxon>Pseudonocardiales</taxon>
        <taxon>Pseudonocardiaceae</taxon>
        <taxon>Pseudonocardia</taxon>
    </lineage>
</organism>
<dbReference type="EMBL" id="CP053564">
    <property type="protein sequence ID" value="QJY49775.1"/>
    <property type="molecule type" value="Genomic_DNA"/>
</dbReference>
<dbReference type="Proteomes" id="UP000505377">
    <property type="component" value="Chromosome"/>
</dbReference>
<name>A0A6M6JR46_9PSEU</name>
<protein>
    <recommendedName>
        <fullName evidence="6">Glycerol operon regulatory protein</fullName>
    </recommendedName>
</protein>
<dbReference type="InterPro" id="IPR014757">
    <property type="entry name" value="Tscrpt_reg_IclR_C"/>
</dbReference>
<accession>A0A6M6JR46</accession>
<evidence type="ECO:0000256" key="2">
    <source>
        <dbReference type="ARBA" id="ARBA00023015"/>
    </source>
</evidence>
<proteinExistence type="predicted"/>
<dbReference type="InterPro" id="IPR050707">
    <property type="entry name" value="HTH_MetabolicPath_Reg"/>
</dbReference>
<feature type="domain" description="HTH iclR-type" evidence="7">
    <location>
        <begin position="6"/>
        <end position="68"/>
    </location>
</feature>
<dbReference type="RefSeq" id="WP_172166369.1">
    <property type="nucleotide sequence ID" value="NZ_CP053564.1"/>
</dbReference>
<dbReference type="AlphaFoldDB" id="A0A6M6JR46"/>
<dbReference type="SMART" id="SM00346">
    <property type="entry name" value="HTH_ICLR"/>
    <property type="match status" value="1"/>
</dbReference>
<dbReference type="GO" id="GO:0006071">
    <property type="term" value="P:glycerol metabolic process"/>
    <property type="evidence" value="ECO:0007669"/>
    <property type="project" value="UniProtKB-KW"/>
</dbReference>
<dbReference type="InterPro" id="IPR036388">
    <property type="entry name" value="WH-like_DNA-bd_sf"/>
</dbReference>
<dbReference type="FunFam" id="1.10.10.10:FF:000056">
    <property type="entry name" value="IclR family transcriptional regulator"/>
    <property type="match status" value="1"/>
</dbReference>
<evidence type="ECO:0000259" key="7">
    <source>
        <dbReference type="PROSITE" id="PS51077"/>
    </source>
</evidence>
<evidence type="ECO:0000313" key="9">
    <source>
        <dbReference type="EMBL" id="QJY49775.1"/>
    </source>
</evidence>
<dbReference type="Gene3D" id="3.30.450.40">
    <property type="match status" value="1"/>
</dbReference>
<feature type="domain" description="IclR-ED" evidence="8">
    <location>
        <begin position="69"/>
        <end position="251"/>
    </location>
</feature>
<evidence type="ECO:0000259" key="8">
    <source>
        <dbReference type="PROSITE" id="PS51078"/>
    </source>
</evidence>
<dbReference type="GO" id="GO:0045892">
    <property type="term" value="P:negative regulation of DNA-templated transcription"/>
    <property type="evidence" value="ECO:0007669"/>
    <property type="project" value="TreeGrafter"/>
</dbReference>
<dbReference type="GO" id="GO:0003700">
    <property type="term" value="F:DNA-binding transcription factor activity"/>
    <property type="evidence" value="ECO:0007669"/>
    <property type="project" value="TreeGrafter"/>
</dbReference>
<evidence type="ECO:0000313" key="10">
    <source>
        <dbReference type="Proteomes" id="UP000505377"/>
    </source>
</evidence>
<dbReference type="InterPro" id="IPR005471">
    <property type="entry name" value="Tscrpt_reg_IclR_N"/>
</dbReference>
<evidence type="ECO:0000256" key="3">
    <source>
        <dbReference type="ARBA" id="ARBA00023125"/>
    </source>
</evidence>
<gene>
    <name evidence="9" type="ORF">HOP40_31740</name>
</gene>
<keyword evidence="3" id="KW-0238">DNA-binding</keyword>
<dbReference type="PANTHER" id="PTHR30136:SF35">
    <property type="entry name" value="HTH-TYPE TRANSCRIPTIONAL REGULATOR RV1719"/>
    <property type="match status" value="1"/>
</dbReference>
<dbReference type="PROSITE" id="PS51077">
    <property type="entry name" value="HTH_ICLR"/>
    <property type="match status" value="1"/>
</dbReference>
<dbReference type="KEGG" id="pbro:HOP40_31740"/>
<keyword evidence="4" id="KW-0804">Transcription</keyword>